<reference evidence="5 6" key="1">
    <citation type="journal article" date="2014" name="Int. J. Syst. Evol. Microbiol.">
        <title>Celeribacter indicus sp. nov., a polycyclic aromatic hydrocarbon-degrading bacterium from deep-sea sediment and reclassification of Huaishuia halophila as Celeribacter halophilus comb. nov.</title>
        <authorList>
            <person name="Lai Q."/>
            <person name="Cao J."/>
            <person name="Yuan J."/>
            <person name="Li F."/>
            <person name="Shao Z."/>
        </authorList>
    </citation>
    <scope>NUCLEOTIDE SEQUENCE [LARGE SCALE GENOMIC DNA]</scope>
    <source>
        <strain evidence="5">P73</strain>
    </source>
</reference>
<evidence type="ECO:0000256" key="2">
    <source>
        <dbReference type="ARBA" id="ARBA00022676"/>
    </source>
</evidence>
<dbReference type="InterPro" id="IPR001173">
    <property type="entry name" value="Glyco_trans_2-like"/>
</dbReference>
<dbReference type="KEGG" id="cid:P73_2444"/>
<dbReference type="EMBL" id="CP004393">
    <property type="protein sequence ID" value="AJE47159.1"/>
    <property type="molecule type" value="Genomic_DNA"/>
</dbReference>
<proteinExistence type="inferred from homology"/>
<protein>
    <submittedName>
        <fullName evidence="5">Glycosyl transferase family protein</fullName>
    </submittedName>
</protein>
<dbReference type="Gene3D" id="3.90.550.10">
    <property type="entry name" value="Spore Coat Polysaccharide Biosynthesis Protein SpsA, Chain A"/>
    <property type="match status" value="1"/>
</dbReference>
<dbReference type="Proteomes" id="UP000031521">
    <property type="component" value="Chromosome"/>
</dbReference>
<dbReference type="STRING" id="1208324.P73_2444"/>
<keyword evidence="6" id="KW-1185">Reference proteome</keyword>
<sequence length="270" mass="30720">MKFMPLVSVIMTFRNGMPWVLNAVGSVIAQSFTDWELILVDDGSTDGSRDAILARWGDHPGLRFVQTPPEGRGHALNRALEAARGEWVANLDADDLFHPEKLKMQMNVASGAGKHDILCTHSLVIGEQEGIPWPGIEQQGGYRDLSRQMLRRNHVNHSSILAHRNFLREIGGYDDTRRSQFDYELWLRSLHAGGRILELPAILTAKRIHARQSFEARARLRYVWSSLRLQLRYAPKLGARPLDYAFFIAKFLFGLTPRGVRRLTWKVRGA</sequence>
<feature type="domain" description="Glycosyltransferase 2-like" evidence="4">
    <location>
        <begin position="8"/>
        <end position="157"/>
    </location>
</feature>
<evidence type="ECO:0000256" key="1">
    <source>
        <dbReference type="ARBA" id="ARBA00006739"/>
    </source>
</evidence>
<name>A0A0B5DW00_9RHOB</name>
<dbReference type="HOGENOM" id="CLU_025996_0_1_5"/>
<organism evidence="5 6">
    <name type="scientific">Celeribacter indicus</name>
    <dbReference type="NCBI Taxonomy" id="1208324"/>
    <lineage>
        <taxon>Bacteria</taxon>
        <taxon>Pseudomonadati</taxon>
        <taxon>Pseudomonadota</taxon>
        <taxon>Alphaproteobacteria</taxon>
        <taxon>Rhodobacterales</taxon>
        <taxon>Roseobacteraceae</taxon>
        <taxon>Celeribacter</taxon>
    </lineage>
</organism>
<keyword evidence="3 5" id="KW-0808">Transferase</keyword>
<dbReference type="InterPro" id="IPR050834">
    <property type="entry name" value="Glycosyltransf_2"/>
</dbReference>
<gene>
    <name evidence="5" type="ORF">P73_2444</name>
</gene>
<dbReference type="PANTHER" id="PTHR43685">
    <property type="entry name" value="GLYCOSYLTRANSFERASE"/>
    <property type="match status" value="1"/>
</dbReference>
<dbReference type="GO" id="GO:0016757">
    <property type="term" value="F:glycosyltransferase activity"/>
    <property type="evidence" value="ECO:0007669"/>
    <property type="project" value="UniProtKB-KW"/>
</dbReference>
<evidence type="ECO:0000313" key="6">
    <source>
        <dbReference type="Proteomes" id="UP000031521"/>
    </source>
</evidence>
<evidence type="ECO:0000313" key="5">
    <source>
        <dbReference type="EMBL" id="AJE47159.1"/>
    </source>
</evidence>
<dbReference type="SUPFAM" id="SSF53448">
    <property type="entry name" value="Nucleotide-diphospho-sugar transferases"/>
    <property type="match status" value="1"/>
</dbReference>
<evidence type="ECO:0000259" key="4">
    <source>
        <dbReference type="Pfam" id="PF00535"/>
    </source>
</evidence>
<keyword evidence="2" id="KW-0328">Glycosyltransferase</keyword>
<dbReference type="Pfam" id="PF00535">
    <property type="entry name" value="Glycos_transf_2"/>
    <property type="match status" value="1"/>
</dbReference>
<evidence type="ECO:0000256" key="3">
    <source>
        <dbReference type="ARBA" id="ARBA00022679"/>
    </source>
</evidence>
<dbReference type="InterPro" id="IPR029044">
    <property type="entry name" value="Nucleotide-diphossugar_trans"/>
</dbReference>
<accession>A0A0B5DW00</accession>
<dbReference type="PANTHER" id="PTHR43685:SF5">
    <property type="entry name" value="GLYCOSYLTRANSFERASE EPSE-RELATED"/>
    <property type="match status" value="1"/>
</dbReference>
<comment type="similarity">
    <text evidence="1">Belongs to the glycosyltransferase 2 family.</text>
</comment>
<dbReference type="AlphaFoldDB" id="A0A0B5DW00"/>